<dbReference type="PANTHER" id="PTHR43072:SF8">
    <property type="entry name" value="ACYLTRANSFERASE FABY-RELATED"/>
    <property type="match status" value="1"/>
</dbReference>
<evidence type="ECO:0000259" key="1">
    <source>
        <dbReference type="PROSITE" id="PS51186"/>
    </source>
</evidence>
<dbReference type="InterPro" id="IPR016181">
    <property type="entry name" value="Acyl_CoA_acyltransferase"/>
</dbReference>
<protein>
    <submittedName>
        <fullName evidence="2">N-acetyltransferase</fullName>
    </submittedName>
</protein>
<dbReference type="AlphaFoldDB" id="A0A916SLM8"/>
<dbReference type="Gene3D" id="3.40.630.30">
    <property type="match status" value="1"/>
</dbReference>
<sequence length="183" mass="19902">MPALNIANELTVRDCQLADIPEITAIYAHAVRTGTASFELEPPSEAEMARRRETLVAGDFPYVVAVIGGKIAGYAYAGPHRARPAYDDTVENSVYVHKDFHGRGIGKALMMEVIEQAEERGYRQMVAVIGDSANTASIRLHESLGFQIIGTLKSVGWKHGRWLDTVLAQRALGPGDGTPPSDR</sequence>
<proteinExistence type="predicted"/>
<dbReference type="CDD" id="cd04301">
    <property type="entry name" value="NAT_SF"/>
    <property type="match status" value="1"/>
</dbReference>
<reference evidence="2" key="2">
    <citation type="submission" date="2020-09" db="EMBL/GenBank/DDBJ databases">
        <authorList>
            <person name="Sun Q."/>
            <person name="Zhou Y."/>
        </authorList>
    </citation>
    <scope>NUCLEOTIDE SEQUENCE</scope>
    <source>
        <strain evidence="2">CGMCC 1.15082</strain>
    </source>
</reference>
<keyword evidence="3" id="KW-1185">Reference proteome</keyword>
<dbReference type="Proteomes" id="UP000646478">
    <property type="component" value="Unassembled WGS sequence"/>
</dbReference>
<dbReference type="PANTHER" id="PTHR43072">
    <property type="entry name" value="N-ACETYLTRANSFERASE"/>
    <property type="match status" value="1"/>
</dbReference>
<dbReference type="GO" id="GO:0016747">
    <property type="term" value="F:acyltransferase activity, transferring groups other than amino-acyl groups"/>
    <property type="evidence" value="ECO:0007669"/>
    <property type="project" value="InterPro"/>
</dbReference>
<organism evidence="2 3">
    <name type="scientific">Brucella endophytica</name>
    <dbReference type="NCBI Taxonomy" id="1963359"/>
    <lineage>
        <taxon>Bacteria</taxon>
        <taxon>Pseudomonadati</taxon>
        <taxon>Pseudomonadota</taxon>
        <taxon>Alphaproteobacteria</taxon>
        <taxon>Hyphomicrobiales</taxon>
        <taxon>Brucellaceae</taxon>
        <taxon>Brucella/Ochrobactrum group</taxon>
        <taxon>Brucella</taxon>
    </lineage>
</organism>
<dbReference type="PROSITE" id="PS51186">
    <property type="entry name" value="GNAT"/>
    <property type="match status" value="1"/>
</dbReference>
<evidence type="ECO:0000313" key="2">
    <source>
        <dbReference type="EMBL" id="GGB02444.1"/>
    </source>
</evidence>
<dbReference type="SUPFAM" id="SSF55729">
    <property type="entry name" value="Acyl-CoA N-acyltransferases (Nat)"/>
    <property type="match status" value="1"/>
</dbReference>
<dbReference type="Pfam" id="PF00583">
    <property type="entry name" value="Acetyltransf_1"/>
    <property type="match status" value="1"/>
</dbReference>
<reference evidence="2" key="1">
    <citation type="journal article" date="2014" name="Int. J. Syst. Evol. Microbiol.">
        <title>Complete genome sequence of Corynebacterium casei LMG S-19264T (=DSM 44701T), isolated from a smear-ripened cheese.</title>
        <authorList>
            <consortium name="US DOE Joint Genome Institute (JGI-PGF)"/>
            <person name="Walter F."/>
            <person name="Albersmeier A."/>
            <person name="Kalinowski J."/>
            <person name="Ruckert C."/>
        </authorList>
    </citation>
    <scope>NUCLEOTIDE SEQUENCE</scope>
    <source>
        <strain evidence="2">CGMCC 1.15082</strain>
    </source>
</reference>
<dbReference type="InterPro" id="IPR000182">
    <property type="entry name" value="GNAT_dom"/>
</dbReference>
<accession>A0A916SLM8</accession>
<evidence type="ECO:0000313" key="3">
    <source>
        <dbReference type="Proteomes" id="UP000646478"/>
    </source>
</evidence>
<feature type="domain" description="N-acetyltransferase" evidence="1">
    <location>
        <begin position="10"/>
        <end position="173"/>
    </location>
</feature>
<comment type="caution">
    <text evidence="2">The sequence shown here is derived from an EMBL/GenBank/DDBJ whole genome shotgun (WGS) entry which is preliminary data.</text>
</comment>
<name>A0A916SLM8_9HYPH</name>
<gene>
    <name evidence="2" type="ORF">GCM10011491_33200</name>
</gene>
<dbReference type="EMBL" id="BMHH01000015">
    <property type="protein sequence ID" value="GGB02444.1"/>
    <property type="molecule type" value="Genomic_DNA"/>
</dbReference>